<evidence type="ECO:0000259" key="6">
    <source>
        <dbReference type="PROSITE" id="PS50931"/>
    </source>
</evidence>
<keyword evidence="5" id="KW-0804">Transcription</keyword>
<evidence type="ECO:0000313" key="9">
    <source>
        <dbReference type="Proteomes" id="UP000288972"/>
    </source>
</evidence>
<dbReference type="InterPro" id="IPR000847">
    <property type="entry name" value="LysR_HTH_N"/>
</dbReference>
<dbReference type="InterPro" id="IPR036390">
    <property type="entry name" value="WH_DNA-bd_sf"/>
</dbReference>
<evidence type="ECO:0000313" key="7">
    <source>
        <dbReference type="EMBL" id="QAU47527.1"/>
    </source>
</evidence>
<sequence length="315" mass="33947">MKQNFTVRQGALDGVEAFLSVAQHRNFRRAAAELGVTPSAISQAVRALEARVGAALFIRTTRSVGLTEAGAQFLSRAKPAFEELVAAGDVARDLGRRPSGLLRLTVPRAVVPILLEPLIASFCQAYPEVEVEIAAGEESVDLAAKGFDAGVRMGQFVAADMIAVRLTPPFPFVIVGSPDYLRRHKRPERIDDLRQHACLRIRRSNGSIAPWSLLNGNKTVEAIVSGPLIAHDFPTMLGAAVEGLGLAQVPAPIAANLVKTGKLVQVLKAFAPTTPGVFLYYPSRHQMMPKLRAFIDHVKGRPVAAGKSRARTRNP</sequence>
<keyword evidence="4" id="KW-0238">DNA-binding</keyword>
<dbReference type="GO" id="GO:0003700">
    <property type="term" value="F:DNA-binding transcription factor activity"/>
    <property type="evidence" value="ECO:0007669"/>
    <property type="project" value="InterPro"/>
</dbReference>
<dbReference type="Gene3D" id="3.40.190.290">
    <property type="match status" value="1"/>
</dbReference>
<dbReference type="SUPFAM" id="SSF53850">
    <property type="entry name" value="Periplasmic binding protein-like II"/>
    <property type="match status" value="1"/>
</dbReference>
<evidence type="ECO:0000256" key="4">
    <source>
        <dbReference type="ARBA" id="ARBA00023125"/>
    </source>
</evidence>
<proteinExistence type="inferred from homology"/>
<evidence type="ECO:0000313" key="10">
    <source>
        <dbReference type="Proteomes" id="UP000290401"/>
    </source>
</evidence>
<dbReference type="Pfam" id="PF03466">
    <property type="entry name" value="LysR_substrate"/>
    <property type="match status" value="1"/>
</dbReference>
<feature type="domain" description="HTH lysR-type" evidence="6">
    <location>
        <begin position="16"/>
        <end position="67"/>
    </location>
</feature>
<dbReference type="KEGG" id="bgz:XH91_20675"/>
<dbReference type="AlphaFoldDB" id="A0AAE5X2A0"/>
<comment type="similarity">
    <text evidence="2">Belongs to the LysR transcriptional regulatory family.</text>
</comment>
<dbReference type="InterPro" id="IPR058163">
    <property type="entry name" value="LysR-type_TF_proteobact-type"/>
</dbReference>
<dbReference type="PANTHER" id="PTHR30537">
    <property type="entry name" value="HTH-TYPE TRANSCRIPTIONAL REGULATOR"/>
    <property type="match status" value="1"/>
</dbReference>
<reference evidence="7 9" key="1">
    <citation type="submission" date="2018-06" db="EMBL/GenBank/DDBJ databases">
        <title>Comparative genomics of rhizobia nodulating Arachis hypogaea in China.</title>
        <authorList>
            <person name="Li Y."/>
        </authorList>
    </citation>
    <scope>NUCLEOTIDE SEQUENCE [LARGE SCALE GENOMIC DNA]</scope>
    <source>
        <strain evidence="7 9">CCBAU 51670</strain>
    </source>
</reference>
<gene>
    <name evidence="8" type="ORF">EAS56_31390</name>
    <name evidence="7" type="ORF">XH91_20675</name>
</gene>
<dbReference type="Proteomes" id="UP000290401">
    <property type="component" value="Unassembled WGS sequence"/>
</dbReference>
<dbReference type="SUPFAM" id="SSF46785">
    <property type="entry name" value="Winged helix' DNA-binding domain"/>
    <property type="match status" value="1"/>
</dbReference>
<dbReference type="InterPro" id="IPR005119">
    <property type="entry name" value="LysR_subst-bd"/>
</dbReference>
<protein>
    <submittedName>
        <fullName evidence="7">LysR family transcriptional regulator</fullName>
    </submittedName>
</protein>
<dbReference type="Proteomes" id="UP000288972">
    <property type="component" value="Chromosome"/>
</dbReference>
<dbReference type="EMBL" id="CP030053">
    <property type="protein sequence ID" value="QAU47527.1"/>
    <property type="molecule type" value="Genomic_DNA"/>
</dbReference>
<dbReference type="EMBL" id="RDQZ01000036">
    <property type="protein sequence ID" value="RXH07773.1"/>
    <property type="molecule type" value="Genomic_DNA"/>
</dbReference>
<evidence type="ECO:0000256" key="2">
    <source>
        <dbReference type="ARBA" id="ARBA00009437"/>
    </source>
</evidence>
<name>A0AAE5X2A0_9BRAD</name>
<comment type="function">
    <text evidence="1">NodD regulates the expression of the nodABCFE genes which encode other nodulation proteins. NodD is also a negative regulator of its own expression. Binds flavonoids as inducers.</text>
</comment>
<dbReference type="FunFam" id="1.10.10.10:FF:000001">
    <property type="entry name" value="LysR family transcriptional regulator"/>
    <property type="match status" value="1"/>
</dbReference>
<dbReference type="PROSITE" id="PS50931">
    <property type="entry name" value="HTH_LYSR"/>
    <property type="match status" value="1"/>
</dbReference>
<reference evidence="8 10" key="2">
    <citation type="submission" date="2018-10" db="EMBL/GenBank/DDBJ databases">
        <title>Bradyrhizobium sp. nov., effective nodules isolated from peanut in China.</title>
        <authorList>
            <person name="Li Y."/>
        </authorList>
    </citation>
    <scope>NUCLEOTIDE SEQUENCE [LARGE SCALE GENOMIC DNA]</scope>
    <source>
        <strain evidence="8 10">CCBAU 53426</strain>
    </source>
</reference>
<dbReference type="GO" id="GO:0003677">
    <property type="term" value="F:DNA binding"/>
    <property type="evidence" value="ECO:0007669"/>
    <property type="project" value="UniProtKB-KW"/>
</dbReference>
<accession>A0AAE5X2A0</accession>
<organism evidence="7 9">
    <name type="scientific">Bradyrhizobium guangzhouense</name>
    <dbReference type="NCBI Taxonomy" id="1325095"/>
    <lineage>
        <taxon>Bacteria</taxon>
        <taxon>Pseudomonadati</taxon>
        <taxon>Pseudomonadota</taxon>
        <taxon>Alphaproteobacteria</taxon>
        <taxon>Hyphomicrobiales</taxon>
        <taxon>Nitrobacteraceae</taxon>
        <taxon>Bradyrhizobium</taxon>
    </lineage>
</organism>
<evidence type="ECO:0000256" key="5">
    <source>
        <dbReference type="ARBA" id="ARBA00023163"/>
    </source>
</evidence>
<evidence type="ECO:0000313" key="8">
    <source>
        <dbReference type="EMBL" id="RXH07773.1"/>
    </source>
</evidence>
<evidence type="ECO:0000256" key="3">
    <source>
        <dbReference type="ARBA" id="ARBA00023015"/>
    </source>
</evidence>
<dbReference type="RefSeq" id="WP_128952269.1">
    <property type="nucleotide sequence ID" value="NZ_CP030053.1"/>
</dbReference>
<dbReference type="InterPro" id="IPR036388">
    <property type="entry name" value="WH-like_DNA-bd_sf"/>
</dbReference>
<keyword evidence="3" id="KW-0805">Transcription regulation</keyword>
<dbReference type="PANTHER" id="PTHR30537:SF5">
    <property type="entry name" value="HTH-TYPE TRANSCRIPTIONAL ACTIVATOR TTDR-RELATED"/>
    <property type="match status" value="1"/>
</dbReference>
<dbReference type="Gene3D" id="1.10.10.10">
    <property type="entry name" value="Winged helix-like DNA-binding domain superfamily/Winged helix DNA-binding domain"/>
    <property type="match status" value="1"/>
</dbReference>
<dbReference type="PRINTS" id="PR00039">
    <property type="entry name" value="HTHLYSR"/>
</dbReference>
<keyword evidence="10" id="KW-1185">Reference proteome</keyword>
<dbReference type="Pfam" id="PF00126">
    <property type="entry name" value="HTH_1"/>
    <property type="match status" value="1"/>
</dbReference>
<evidence type="ECO:0000256" key="1">
    <source>
        <dbReference type="ARBA" id="ARBA00003502"/>
    </source>
</evidence>